<evidence type="ECO:0000256" key="3">
    <source>
        <dbReference type="ARBA" id="ARBA00022723"/>
    </source>
</evidence>
<dbReference type="InterPro" id="IPR009050">
    <property type="entry name" value="Globin-like_sf"/>
</dbReference>
<dbReference type="GO" id="GO:0046872">
    <property type="term" value="F:metal ion binding"/>
    <property type="evidence" value="ECO:0007669"/>
    <property type="project" value="UniProtKB-KW"/>
</dbReference>
<keyword evidence="3" id="KW-0479">Metal-binding</keyword>
<dbReference type="GO" id="GO:0005344">
    <property type="term" value="F:oxygen carrier activity"/>
    <property type="evidence" value="ECO:0007669"/>
    <property type="project" value="InterPro"/>
</dbReference>
<dbReference type="PATRIC" id="fig|389348.3.peg.1160"/>
<name>A0A0U5JC30_9BACT</name>
<evidence type="ECO:0000313" key="6">
    <source>
        <dbReference type="EMBL" id="CUI16669.1"/>
    </source>
</evidence>
<dbReference type="STRING" id="389348.PNK_1052"/>
<sequence>MSQEHRFYIPPSGPPQGITPDSRIYAAMGENNIYKMLEEFYLELEKSSIRHLFPPDMKAASERSAAFFVFILGGPPLYQQQFGSPRMRQRHLSFAIDEEARQVWLNCFKHILQDADKKYHFPMEYMDSFWRFLDQFSIWMINTK</sequence>
<dbReference type="InParanoid" id="A0A0U5JC30"/>
<evidence type="ECO:0000256" key="1">
    <source>
        <dbReference type="ARBA" id="ARBA00022448"/>
    </source>
</evidence>
<evidence type="ECO:0000256" key="4">
    <source>
        <dbReference type="ARBA" id="ARBA00023004"/>
    </source>
</evidence>
<dbReference type="PANTHER" id="PTHR47366">
    <property type="entry name" value="TWO-ON-TWO HEMOGLOBIN-3"/>
    <property type="match status" value="1"/>
</dbReference>
<accession>A0A0U5JC30</accession>
<proteinExistence type="inferred from homology"/>
<keyword evidence="4" id="KW-0408">Iron</keyword>
<dbReference type="InterPro" id="IPR012292">
    <property type="entry name" value="Globin/Proto"/>
</dbReference>
<protein>
    <submittedName>
        <fullName evidence="6">Bacterial-like globin</fullName>
    </submittedName>
</protein>
<dbReference type="KEGG" id="pnl:PNK_1052"/>
<dbReference type="RefSeq" id="WP_032125496.1">
    <property type="nucleotide sequence ID" value="NZ_LN879502.1"/>
</dbReference>
<evidence type="ECO:0000256" key="5">
    <source>
        <dbReference type="ARBA" id="ARBA00034496"/>
    </source>
</evidence>
<keyword evidence="1" id="KW-0813">Transport</keyword>
<evidence type="ECO:0000256" key="2">
    <source>
        <dbReference type="ARBA" id="ARBA00022617"/>
    </source>
</evidence>
<comment type="similarity">
    <text evidence="5">Belongs to the truncated hemoglobin family. Group II subfamily.</text>
</comment>
<organism evidence="6 7">
    <name type="scientific">Candidatus Protochlamydia naegleriophila</name>
    <dbReference type="NCBI Taxonomy" id="389348"/>
    <lineage>
        <taxon>Bacteria</taxon>
        <taxon>Pseudomonadati</taxon>
        <taxon>Chlamydiota</taxon>
        <taxon>Chlamydiia</taxon>
        <taxon>Parachlamydiales</taxon>
        <taxon>Parachlamydiaceae</taxon>
        <taxon>Candidatus Protochlamydia</taxon>
    </lineage>
</organism>
<dbReference type="InterPro" id="IPR001486">
    <property type="entry name" value="Hemoglobin_trunc"/>
</dbReference>
<dbReference type="GO" id="GO:0020037">
    <property type="term" value="F:heme binding"/>
    <property type="evidence" value="ECO:0007669"/>
    <property type="project" value="InterPro"/>
</dbReference>
<keyword evidence="7" id="KW-1185">Reference proteome</keyword>
<dbReference type="AlphaFoldDB" id="A0A0U5JC30"/>
<gene>
    <name evidence="6" type="ORF">PNK_1052</name>
</gene>
<reference evidence="7" key="1">
    <citation type="submission" date="2015-09" db="EMBL/GenBank/DDBJ databases">
        <authorList>
            <person name="Bertelli C."/>
        </authorList>
    </citation>
    <scope>NUCLEOTIDE SEQUENCE [LARGE SCALE GENOMIC DNA]</scope>
    <source>
        <strain evidence="7">KNic</strain>
    </source>
</reference>
<keyword evidence="2" id="KW-0349">Heme</keyword>
<dbReference type="InterPro" id="IPR044203">
    <property type="entry name" value="GlbO/GLB3-like"/>
</dbReference>
<dbReference type="SUPFAM" id="SSF46458">
    <property type="entry name" value="Globin-like"/>
    <property type="match status" value="1"/>
</dbReference>
<dbReference type="Gene3D" id="1.10.490.10">
    <property type="entry name" value="Globins"/>
    <property type="match status" value="1"/>
</dbReference>
<dbReference type="GO" id="GO:0019825">
    <property type="term" value="F:oxygen binding"/>
    <property type="evidence" value="ECO:0007669"/>
    <property type="project" value="InterPro"/>
</dbReference>
<dbReference type="Proteomes" id="UP000069902">
    <property type="component" value="Chromosome cPNK"/>
</dbReference>
<dbReference type="EMBL" id="LN879502">
    <property type="protein sequence ID" value="CUI16669.1"/>
    <property type="molecule type" value="Genomic_DNA"/>
</dbReference>
<dbReference type="PANTHER" id="PTHR47366:SF1">
    <property type="entry name" value="TWO-ON-TWO HEMOGLOBIN-3"/>
    <property type="match status" value="1"/>
</dbReference>
<evidence type="ECO:0000313" key="7">
    <source>
        <dbReference type="Proteomes" id="UP000069902"/>
    </source>
</evidence>
<dbReference type="Pfam" id="PF01152">
    <property type="entry name" value="Bac_globin"/>
    <property type="match status" value="1"/>
</dbReference>